<feature type="compositionally biased region" description="Basic and acidic residues" evidence="1">
    <location>
        <begin position="125"/>
        <end position="142"/>
    </location>
</feature>
<gene>
    <name evidence="2" type="ORF">F53441_5586</name>
</gene>
<organism evidence="2 3">
    <name type="scientific">Fusarium austroafricanum</name>
    <dbReference type="NCBI Taxonomy" id="2364996"/>
    <lineage>
        <taxon>Eukaryota</taxon>
        <taxon>Fungi</taxon>
        <taxon>Dikarya</taxon>
        <taxon>Ascomycota</taxon>
        <taxon>Pezizomycotina</taxon>
        <taxon>Sordariomycetes</taxon>
        <taxon>Hypocreomycetidae</taxon>
        <taxon>Hypocreales</taxon>
        <taxon>Nectriaceae</taxon>
        <taxon>Fusarium</taxon>
        <taxon>Fusarium concolor species complex</taxon>
    </lineage>
</organism>
<feature type="compositionally biased region" description="Basic residues" evidence="1">
    <location>
        <begin position="244"/>
        <end position="264"/>
    </location>
</feature>
<sequence length="382" mass="42362">MTSIHPSQCFMTTPILSGNDSAWDNTEPIFKCTTTQSFTFLQDDLHDVQFGSSFPSVWAEESRAGLGQVARWSPSDGGQSLLPSNQADSESCRDGRSYDMEAGQQERAEIDSDIDSVNLGSADEDISRGKQARDGVREDSSKDVPGQGLENLTPPLEIGYEFETLPNLLHDPSAYYEHSSIVVPAHTDSHNASLIRRSADCSGSEKDIDDIQVETTSQTAPQPILFIDLTSSDVDDIRSGGGRSTKRRKNHVPHSKTRPGKRRKERSEHVNLRVEAITWTPRDEGHDKELTYGSRSGHWVTDTDYPDIAEVSGEFLLSHGREVKIKVRPNLEYLPIDITWRGTDTFNGFAAVDGRRLEVDYNSVLDMVLDGQRGEGVLYGDS</sequence>
<evidence type="ECO:0000313" key="2">
    <source>
        <dbReference type="EMBL" id="KAF4451418.1"/>
    </source>
</evidence>
<dbReference type="EMBL" id="JAADJG010000219">
    <property type="protein sequence ID" value="KAF4451418.1"/>
    <property type="molecule type" value="Genomic_DNA"/>
</dbReference>
<feature type="region of interest" description="Disordered" evidence="1">
    <location>
        <begin position="69"/>
        <end position="151"/>
    </location>
</feature>
<proteinExistence type="predicted"/>
<name>A0A8H4KKJ5_9HYPO</name>
<feature type="region of interest" description="Disordered" evidence="1">
    <location>
        <begin position="236"/>
        <end position="269"/>
    </location>
</feature>
<protein>
    <submittedName>
        <fullName evidence="2">Uncharacterized protein</fullName>
    </submittedName>
</protein>
<accession>A0A8H4KKJ5</accession>
<evidence type="ECO:0000256" key="1">
    <source>
        <dbReference type="SAM" id="MobiDB-lite"/>
    </source>
</evidence>
<dbReference type="OrthoDB" id="5072374at2759"/>
<keyword evidence="3" id="KW-1185">Reference proteome</keyword>
<comment type="caution">
    <text evidence="2">The sequence shown here is derived from an EMBL/GenBank/DDBJ whole genome shotgun (WGS) entry which is preliminary data.</text>
</comment>
<dbReference type="Proteomes" id="UP000605986">
    <property type="component" value="Unassembled WGS sequence"/>
</dbReference>
<feature type="compositionally biased region" description="Basic and acidic residues" evidence="1">
    <location>
        <begin position="90"/>
        <end position="110"/>
    </location>
</feature>
<reference evidence="2" key="1">
    <citation type="submission" date="2020-01" db="EMBL/GenBank/DDBJ databases">
        <title>Identification and distribution of gene clusters putatively required for synthesis of sphingolipid metabolism inhibitors in phylogenetically diverse species of the filamentous fungus Fusarium.</title>
        <authorList>
            <person name="Kim H.-S."/>
            <person name="Busman M."/>
            <person name="Brown D.W."/>
            <person name="Divon H."/>
            <person name="Uhlig S."/>
            <person name="Proctor R.H."/>
        </authorList>
    </citation>
    <scope>NUCLEOTIDE SEQUENCE</scope>
    <source>
        <strain evidence="2">NRRL 53441</strain>
    </source>
</reference>
<evidence type="ECO:0000313" key="3">
    <source>
        <dbReference type="Proteomes" id="UP000605986"/>
    </source>
</evidence>
<dbReference type="AlphaFoldDB" id="A0A8H4KKJ5"/>
<feature type="compositionally biased region" description="Polar residues" evidence="1">
    <location>
        <begin position="76"/>
        <end position="89"/>
    </location>
</feature>